<accession>A0ABS3LC69</accession>
<sequence length="209" mass="23020">MKVLSKGWLFLLIAVIGEMLVPLILAPFYPGYDSKTMAISSLGNPNSPVRLPFNLWMLTAGVLLLLATPSIYRLYRGVSKPLSIATVMFIGIFAVGACIFTCFFSVNETKDVITTASVVHGFGSVIGFMLLLFVPLFLAILSFKSADRTTGVIAVVSFILSLVFFVLFIMAEKPQFQETMIASEGLWQRLNLLFMYLPLAFIAVKNLLS</sequence>
<dbReference type="RefSeq" id="WP_207674151.1">
    <property type="nucleotide sequence ID" value="NZ_JAFREM010000020.1"/>
</dbReference>
<dbReference type="EMBL" id="JAFREM010000020">
    <property type="protein sequence ID" value="MBO1307224.1"/>
    <property type="molecule type" value="Genomic_DNA"/>
</dbReference>
<protein>
    <submittedName>
        <fullName evidence="2">DUF998 domain-containing protein</fullName>
    </submittedName>
</protein>
<feature type="transmembrane region" description="Helical" evidence="1">
    <location>
        <begin position="84"/>
        <end position="106"/>
    </location>
</feature>
<keyword evidence="3" id="KW-1185">Reference proteome</keyword>
<feature type="transmembrane region" description="Helical" evidence="1">
    <location>
        <begin position="7"/>
        <end position="29"/>
    </location>
</feature>
<name>A0ABS3LC69_9ENTE</name>
<keyword evidence="1" id="KW-0812">Transmembrane</keyword>
<evidence type="ECO:0000256" key="1">
    <source>
        <dbReference type="SAM" id="Phobius"/>
    </source>
</evidence>
<gene>
    <name evidence="2" type="ORF">JZO70_13690</name>
</gene>
<evidence type="ECO:0000313" key="2">
    <source>
        <dbReference type="EMBL" id="MBO1307224.1"/>
    </source>
</evidence>
<dbReference type="Proteomes" id="UP000664601">
    <property type="component" value="Unassembled WGS sequence"/>
</dbReference>
<evidence type="ECO:0000313" key="3">
    <source>
        <dbReference type="Proteomes" id="UP000664601"/>
    </source>
</evidence>
<dbReference type="Pfam" id="PF06197">
    <property type="entry name" value="DUF998"/>
    <property type="match status" value="1"/>
</dbReference>
<feature type="transmembrane region" description="Helical" evidence="1">
    <location>
        <begin position="118"/>
        <end position="140"/>
    </location>
</feature>
<feature type="transmembrane region" description="Helical" evidence="1">
    <location>
        <begin position="49"/>
        <end position="72"/>
    </location>
</feature>
<feature type="transmembrane region" description="Helical" evidence="1">
    <location>
        <begin position="152"/>
        <end position="170"/>
    </location>
</feature>
<feature type="transmembrane region" description="Helical" evidence="1">
    <location>
        <begin position="190"/>
        <end position="208"/>
    </location>
</feature>
<keyword evidence="1" id="KW-1133">Transmembrane helix</keyword>
<organism evidence="2 3">
    <name type="scientific">Candidatus Enterococcus moelleringii</name>
    <dbReference type="NCBI Taxonomy" id="2815325"/>
    <lineage>
        <taxon>Bacteria</taxon>
        <taxon>Bacillati</taxon>
        <taxon>Bacillota</taxon>
        <taxon>Bacilli</taxon>
        <taxon>Lactobacillales</taxon>
        <taxon>Enterococcaceae</taxon>
        <taxon>Enterococcus</taxon>
    </lineage>
</organism>
<dbReference type="InterPro" id="IPR009339">
    <property type="entry name" value="DUF998"/>
</dbReference>
<comment type="caution">
    <text evidence="2">The sequence shown here is derived from an EMBL/GenBank/DDBJ whole genome shotgun (WGS) entry which is preliminary data.</text>
</comment>
<reference evidence="2 3" key="1">
    <citation type="submission" date="2021-03" db="EMBL/GenBank/DDBJ databases">
        <title>Enterococcal diversity collection.</title>
        <authorList>
            <person name="Gilmore M.S."/>
            <person name="Schwartzman J."/>
            <person name="Van Tyne D."/>
            <person name="Martin M."/>
            <person name="Earl A.M."/>
            <person name="Manson A.L."/>
            <person name="Straub T."/>
            <person name="Salamzade R."/>
            <person name="Saavedra J."/>
            <person name="Lebreton F."/>
            <person name="Prichula J."/>
            <person name="Schaufler K."/>
            <person name="Gaca A."/>
            <person name="Sgardioli B."/>
            <person name="Wagenaar J."/>
            <person name="Strong T."/>
        </authorList>
    </citation>
    <scope>NUCLEOTIDE SEQUENCE [LARGE SCALE GENOMIC DNA]</scope>
    <source>
        <strain evidence="2 3">669A</strain>
    </source>
</reference>
<keyword evidence="1" id="KW-0472">Membrane</keyword>
<proteinExistence type="predicted"/>